<protein>
    <submittedName>
        <fullName evidence="2">Uncharacterized protein</fullName>
    </submittedName>
</protein>
<dbReference type="EMBL" id="LVJZ01000007">
    <property type="protein sequence ID" value="ODB91961.1"/>
    <property type="molecule type" value="Genomic_DNA"/>
</dbReference>
<keyword evidence="3" id="KW-1185">Reference proteome</keyword>
<feature type="transmembrane region" description="Helical" evidence="1">
    <location>
        <begin position="122"/>
        <end position="140"/>
    </location>
</feature>
<reference evidence="2 3" key="1">
    <citation type="submission" date="2016-03" db="EMBL/GenBank/DDBJ databases">
        <title>Chemosynthetic sulphur-oxidizing symbionts of marine invertebrate animals are capable of nitrogen fixation.</title>
        <authorList>
            <person name="Petersen J.M."/>
            <person name="Kemper A."/>
            <person name="Gruber-Vodicka H."/>
            <person name="Cardini U."/>
            <person name="Geest Mvander."/>
            <person name="Kleiner M."/>
            <person name="Bulgheresi S."/>
            <person name="Fussmann M."/>
            <person name="Herbold C."/>
            <person name="Seah B.K.B."/>
            <person name="Antony C.Paul."/>
            <person name="Liu D."/>
            <person name="Belitz A."/>
            <person name="Weber M."/>
        </authorList>
    </citation>
    <scope>NUCLEOTIDE SEQUENCE [LARGE SCALE GENOMIC DNA]</scope>
    <source>
        <strain evidence="2">G_D</strain>
    </source>
</reference>
<comment type="caution">
    <text evidence="2">The sequence shown here is derived from an EMBL/GenBank/DDBJ whole genome shotgun (WGS) entry which is preliminary data.</text>
</comment>
<evidence type="ECO:0000313" key="3">
    <source>
        <dbReference type="Proteomes" id="UP000094849"/>
    </source>
</evidence>
<name>A0A1E2UGR2_9GAMM</name>
<organism evidence="2 3">
    <name type="scientific">Candidatus Thiodiazotropha endoloripes</name>
    <dbReference type="NCBI Taxonomy" id="1818881"/>
    <lineage>
        <taxon>Bacteria</taxon>
        <taxon>Pseudomonadati</taxon>
        <taxon>Pseudomonadota</taxon>
        <taxon>Gammaproteobacteria</taxon>
        <taxon>Chromatiales</taxon>
        <taxon>Sedimenticolaceae</taxon>
        <taxon>Candidatus Thiodiazotropha</taxon>
    </lineage>
</organism>
<sequence length="143" mass="16537">MKTGYLVLETHPDHAGMIRARIRDELPNTQESEAGSEIRYIARFDDIEAGLMHLHNQLHNRLVDLDSRLYKTEVSHAISAVESDDLRHQQVWIDPTIDTQTRAVIDAETAQLKRRHAIWNRTWMIVGGFFVLLFLFLNFISGV</sequence>
<accession>A0A1E2UGR2</accession>
<keyword evidence="1" id="KW-0472">Membrane</keyword>
<evidence type="ECO:0000313" key="2">
    <source>
        <dbReference type="EMBL" id="ODB91961.1"/>
    </source>
</evidence>
<proteinExistence type="predicted"/>
<keyword evidence="1" id="KW-1133">Transmembrane helix</keyword>
<gene>
    <name evidence="2" type="ORF">A3196_19750</name>
</gene>
<dbReference type="RefSeq" id="WP_069015657.1">
    <property type="nucleotide sequence ID" value="NZ_LVJW01000008.1"/>
</dbReference>
<keyword evidence="1" id="KW-0812">Transmembrane</keyword>
<dbReference type="AlphaFoldDB" id="A0A1E2UGR2"/>
<dbReference type="OrthoDB" id="5770504at2"/>
<evidence type="ECO:0000256" key="1">
    <source>
        <dbReference type="SAM" id="Phobius"/>
    </source>
</evidence>
<dbReference type="Proteomes" id="UP000094849">
    <property type="component" value="Unassembled WGS sequence"/>
</dbReference>